<dbReference type="EMBL" id="DRTT01000027">
    <property type="protein sequence ID" value="HHF98043.1"/>
    <property type="molecule type" value="Genomic_DNA"/>
</dbReference>
<dbReference type="AlphaFoldDB" id="A0A7V5HY20"/>
<sequence length="158" mass="18471">MIKHLPVNLKVEAVHKIWSGEKITYVASKYGVSRQVVYIWKKKAEEALYQALKEKKKGPRLRSFSEENQKEKFRGKRKFFSLEDKKTHREKKPSANSHSSAHLLSPRTNGKRPEKCPVCGCEKIYKNGTYVKKIQDNGHVRLELVQRYICVWCKSSIH</sequence>
<dbReference type="InterPro" id="IPR002514">
    <property type="entry name" value="Transposase_8"/>
</dbReference>
<dbReference type="Gene3D" id="1.10.10.10">
    <property type="entry name" value="Winged helix-like DNA-binding domain superfamily/Winged helix DNA-binding domain"/>
    <property type="match status" value="1"/>
</dbReference>
<dbReference type="SUPFAM" id="SSF48295">
    <property type="entry name" value="TrpR-like"/>
    <property type="match status" value="1"/>
</dbReference>
<proteinExistence type="predicted"/>
<reference evidence="2" key="1">
    <citation type="journal article" date="2020" name="mSystems">
        <title>Genome- and Community-Level Interaction Insights into Carbon Utilization and Element Cycling Functions of Hydrothermarchaeota in Hydrothermal Sediment.</title>
        <authorList>
            <person name="Zhou Z."/>
            <person name="Liu Y."/>
            <person name="Xu W."/>
            <person name="Pan J."/>
            <person name="Luo Z.H."/>
            <person name="Li M."/>
        </authorList>
    </citation>
    <scope>NUCLEOTIDE SEQUENCE [LARGE SCALE GENOMIC DNA]</scope>
    <source>
        <strain evidence="2">HyVt-92</strain>
    </source>
</reference>
<accession>A0A7V5HY20</accession>
<comment type="caution">
    <text evidence="2">The sequence shown here is derived from an EMBL/GenBank/DDBJ whole genome shotgun (WGS) entry which is preliminary data.</text>
</comment>
<dbReference type="InterPro" id="IPR036388">
    <property type="entry name" value="WH-like_DNA-bd_sf"/>
</dbReference>
<dbReference type="GO" id="GO:0004803">
    <property type="term" value="F:transposase activity"/>
    <property type="evidence" value="ECO:0007669"/>
    <property type="project" value="InterPro"/>
</dbReference>
<name>A0A7V5HY20_UNCAE</name>
<dbReference type="Proteomes" id="UP000886070">
    <property type="component" value="Unassembled WGS sequence"/>
</dbReference>
<dbReference type="GO" id="GO:0006313">
    <property type="term" value="P:DNA transposition"/>
    <property type="evidence" value="ECO:0007669"/>
    <property type="project" value="InterPro"/>
</dbReference>
<evidence type="ECO:0000256" key="1">
    <source>
        <dbReference type="SAM" id="MobiDB-lite"/>
    </source>
</evidence>
<evidence type="ECO:0000313" key="2">
    <source>
        <dbReference type="EMBL" id="HHF98043.1"/>
    </source>
</evidence>
<protein>
    <submittedName>
        <fullName evidence="2">Uncharacterized protein</fullName>
    </submittedName>
</protein>
<dbReference type="GO" id="GO:0043565">
    <property type="term" value="F:sequence-specific DNA binding"/>
    <property type="evidence" value="ECO:0007669"/>
    <property type="project" value="InterPro"/>
</dbReference>
<dbReference type="InterPro" id="IPR010921">
    <property type="entry name" value="Trp_repressor/repl_initiator"/>
</dbReference>
<feature type="region of interest" description="Disordered" evidence="1">
    <location>
        <begin position="84"/>
        <end position="114"/>
    </location>
</feature>
<gene>
    <name evidence="2" type="ORF">ENL39_00955</name>
</gene>
<dbReference type="Pfam" id="PF01527">
    <property type="entry name" value="HTH_Tnp_1"/>
    <property type="match status" value="1"/>
</dbReference>
<organism evidence="2">
    <name type="scientific">Aerophobetes bacterium</name>
    <dbReference type="NCBI Taxonomy" id="2030807"/>
    <lineage>
        <taxon>Bacteria</taxon>
        <taxon>Candidatus Aerophobota</taxon>
    </lineage>
</organism>
<feature type="compositionally biased region" description="Low complexity" evidence="1">
    <location>
        <begin position="94"/>
        <end position="106"/>
    </location>
</feature>